<evidence type="ECO:0000256" key="3">
    <source>
        <dbReference type="ARBA" id="ARBA00012594"/>
    </source>
</evidence>
<protein>
    <recommendedName>
        <fullName evidence="3 8">Beta-amylase</fullName>
        <ecNumber evidence="3 8">3.2.1.2</ecNumber>
    </recommendedName>
</protein>
<evidence type="ECO:0000256" key="6">
    <source>
        <dbReference type="ARBA" id="ARBA00023295"/>
    </source>
</evidence>
<evidence type="ECO:0000256" key="8">
    <source>
        <dbReference type="RuleBase" id="RU000509"/>
    </source>
</evidence>
<dbReference type="AlphaFoldDB" id="A0A7S1EEM9"/>
<evidence type="ECO:0000256" key="4">
    <source>
        <dbReference type="ARBA" id="ARBA00022801"/>
    </source>
</evidence>
<dbReference type="InterPro" id="IPR017853">
    <property type="entry name" value="GH"/>
</dbReference>
<sequence length="648" mass="72323">MPPTRSRRSPGSVSSSPEACPPCCVAGASPTARRRAPLPSVVLTVLSLLGLFSAAVGEFQGGPLGAPQPLTNGPPQPSDNGLPSRPALEMGEPRRRWRGGPAKAGERPNRPKLTKMRCKSEDWAKKVPLFVMLPLDTVHPENNTLNQPDLLRERLVELKRAGCEGVMADIWWGIVEQKGPLMYDWSGYDELVSMVADVGLKLQAVMSFHQCGGNVGDECTVTLPPWVLRVGESNHEVWYTDMDRNRNTEYISLGADHARVFYGRTPLEMYRDLMQSFADRYLHFIPDVIIEAQIGLGPAGEMRYPSYPLKHWSFPGTGQFQCYDKYMRKDLIQTAIKCGKPDLGLVWPPHPDDVGVYSWAPEHTTFFRDGGIWETPEADFFLKWYSSALIRHGEEVLKHAVNVFKGTNILLAAKVAGIHWQAATNSHAAEVTAGYYRTVNRDGYGPIAQMFARQGVMFDFTCLEMSNSEIPEWARSRPADLVQLVKLKTAEKRCLMAGENALPRHDRKGYEKMQEACLSGGKSIASFTYLRLGHDLMDDGPNWMEFTRFAAEMAHCKVLPTWSAPPPVRQSRRAGSHAPPLVFHHHEDGDSPVYFGGRQIMGPGVRRTITEPDLDAWEAAKQRRQKSVQGELGTGVQVRECVSERVSE</sequence>
<dbReference type="GO" id="GO:0000272">
    <property type="term" value="P:polysaccharide catabolic process"/>
    <property type="evidence" value="ECO:0007669"/>
    <property type="project" value="UniProtKB-KW"/>
</dbReference>
<evidence type="ECO:0000256" key="5">
    <source>
        <dbReference type="ARBA" id="ARBA00023277"/>
    </source>
</evidence>
<keyword evidence="4 8" id="KW-0378">Hydrolase</keyword>
<gene>
    <name evidence="10" type="ORF">HAND00432_LOCUS24114</name>
</gene>
<dbReference type="PANTHER" id="PTHR31352">
    <property type="entry name" value="BETA-AMYLASE 1, CHLOROPLASTIC"/>
    <property type="match status" value="1"/>
</dbReference>
<evidence type="ECO:0000256" key="7">
    <source>
        <dbReference type="ARBA" id="ARBA00023326"/>
    </source>
</evidence>
<keyword evidence="5 8" id="KW-0119">Carbohydrate metabolism</keyword>
<keyword evidence="7 8" id="KW-0624">Polysaccharide degradation</keyword>
<organism evidence="10">
    <name type="scientific">Hemiselmis andersenii</name>
    <name type="common">Cryptophyte alga</name>
    <dbReference type="NCBI Taxonomy" id="464988"/>
    <lineage>
        <taxon>Eukaryota</taxon>
        <taxon>Cryptophyceae</taxon>
        <taxon>Cryptomonadales</taxon>
        <taxon>Hemiselmidaceae</taxon>
        <taxon>Hemiselmis</taxon>
    </lineage>
</organism>
<evidence type="ECO:0000256" key="9">
    <source>
        <dbReference type="SAM" id="MobiDB-lite"/>
    </source>
</evidence>
<dbReference type="GO" id="GO:0016161">
    <property type="term" value="F:beta-amylase activity"/>
    <property type="evidence" value="ECO:0007669"/>
    <property type="project" value="UniProtKB-EC"/>
</dbReference>
<evidence type="ECO:0000256" key="2">
    <source>
        <dbReference type="ARBA" id="ARBA00005652"/>
    </source>
</evidence>
<accession>A0A7S1EEM9</accession>
<keyword evidence="6 8" id="KW-0326">Glycosidase</keyword>
<comment type="similarity">
    <text evidence="2 8">Belongs to the glycosyl hydrolase 14 family.</text>
</comment>
<feature type="region of interest" description="Disordered" evidence="9">
    <location>
        <begin position="1"/>
        <end position="31"/>
    </location>
</feature>
<evidence type="ECO:0000256" key="1">
    <source>
        <dbReference type="ARBA" id="ARBA00000546"/>
    </source>
</evidence>
<name>A0A7S1EEM9_HEMAN</name>
<dbReference type="EMBL" id="HBFX01040029">
    <property type="protein sequence ID" value="CAD8973113.1"/>
    <property type="molecule type" value="Transcribed_RNA"/>
</dbReference>
<dbReference type="PRINTS" id="PR00750">
    <property type="entry name" value="BETAAMYLASE"/>
</dbReference>
<dbReference type="InterPro" id="IPR018238">
    <property type="entry name" value="Glyco_hydro_14_CS"/>
</dbReference>
<dbReference type="PROSITE" id="PS00506">
    <property type="entry name" value="BETA_AMYLASE_1"/>
    <property type="match status" value="1"/>
</dbReference>
<comment type="catalytic activity">
    <reaction evidence="1 8">
        <text>Hydrolysis of (1-&gt;4)-alpha-D-glucosidic linkages in polysaccharides so as to remove successive maltose units from the non-reducing ends of the chains.</text>
        <dbReference type="EC" id="3.2.1.2"/>
    </reaction>
</comment>
<dbReference type="InterPro" id="IPR001554">
    <property type="entry name" value="Glyco_hydro_14"/>
</dbReference>
<dbReference type="EC" id="3.2.1.2" evidence="3 8"/>
<dbReference type="Pfam" id="PF01373">
    <property type="entry name" value="Glyco_hydro_14"/>
    <property type="match status" value="1"/>
</dbReference>
<dbReference type="PANTHER" id="PTHR31352:SF40">
    <property type="entry name" value="BETA-AMYLASE 6"/>
    <property type="match status" value="1"/>
</dbReference>
<reference evidence="10" key="1">
    <citation type="submission" date="2021-01" db="EMBL/GenBank/DDBJ databases">
        <authorList>
            <person name="Corre E."/>
            <person name="Pelletier E."/>
            <person name="Niang G."/>
            <person name="Scheremetjew M."/>
            <person name="Finn R."/>
            <person name="Kale V."/>
            <person name="Holt S."/>
            <person name="Cochrane G."/>
            <person name="Meng A."/>
            <person name="Brown T."/>
            <person name="Cohen L."/>
        </authorList>
    </citation>
    <scope>NUCLEOTIDE SEQUENCE</scope>
    <source>
        <strain evidence="10">CCMP644</strain>
    </source>
</reference>
<evidence type="ECO:0000313" key="10">
    <source>
        <dbReference type="EMBL" id="CAD8973113.1"/>
    </source>
</evidence>
<proteinExistence type="inferred from homology"/>
<dbReference type="PROSITE" id="PS00679">
    <property type="entry name" value="BETA_AMYLASE_2"/>
    <property type="match status" value="1"/>
</dbReference>
<feature type="region of interest" description="Disordered" evidence="9">
    <location>
        <begin position="63"/>
        <end position="117"/>
    </location>
</feature>
<dbReference type="Gene3D" id="3.20.20.80">
    <property type="entry name" value="Glycosidases"/>
    <property type="match status" value="1"/>
</dbReference>
<dbReference type="SUPFAM" id="SSF51445">
    <property type="entry name" value="(Trans)glycosidases"/>
    <property type="match status" value="1"/>
</dbReference>